<comment type="caution">
    <text evidence="5">The sequence shown here is derived from an EMBL/GenBank/DDBJ whole genome shotgun (WGS) entry which is preliminary data.</text>
</comment>
<name>A0A0R1UQP5_9LACO</name>
<dbReference type="GO" id="GO:0009089">
    <property type="term" value="P:lysine biosynthetic process via diaminopimelate"/>
    <property type="evidence" value="ECO:0007669"/>
    <property type="project" value="TreeGrafter"/>
</dbReference>
<dbReference type="InterPro" id="IPR011650">
    <property type="entry name" value="Peptidase_M20_dimer"/>
</dbReference>
<organism evidence="5 6">
    <name type="scientific">Levilactobacillus hammesii DSM 16381</name>
    <dbReference type="NCBI Taxonomy" id="1423753"/>
    <lineage>
        <taxon>Bacteria</taxon>
        <taxon>Bacillati</taxon>
        <taxon>Bacillota</taxon>
        <taxon>Bacilli</taxon>
        <taxon>Lactobacillales</taxon>
        <taxon>Lactobacillaceae</taxon>
        <taxon>Levilactobacillus</taxon>
    </lineage>
</organism>
<keyword evidence="1" id="KW-0645">Protease</keyword>
<dbReference type="PANTHER" id="PTHR43270">
    <property type="entry name" value="BETA-ALA-HIS DIPEPTIDASE"/>
    <property type="match status" value="1"/>
</dbReference>
<evidence type="ECO:0000259" key="4">
    <source>
        <dbReference type="Pfam" id="PF07687"/>
    </source>
</evidence>
<evidence type="ECO:0000313" key="6">
    <source>
        <dbReference type="Proteomes" id="UP000051580"/>
    </source>
</evidence>
<dbReference type="PATRIC" id="fig|1423753.3.peg.2568"/>
<dbReference type="Pfam" id="PF07687">
    <property type="entry name" value="M20_dimer"/>
    <property type="match status" value="1"/>
</dbReference>
<dbReference type="SUPFAM" id="SSF53187">
    <property type="entry name" value="Zn-dependent exopeptidases"/>
    <property type="match status" value="1"/>
</dbReference>
<dbReference type="GO" id="GO:0006508">
    <property type="term" value="P:proteolysis"/>
    <property type="evidence" value="ECO:0007669"/>
    <property type="project" value="UniProtKB-KW"/>
</dbReference>
<keyword evidence="6" id="KW-1185">Reference proteome</keyword>
<dbReference type="GO" id="GO:0008233">
    <property type="term" value="F:peptidase activity"/>
    <property type="evidence" value="ECO:0007669"/>
    <property type="project" value="UniProtKB-KW"/>
</dbReference>
<dbReference type="AlphaFoldDB" id="A0A0R1UQP5"/>
<proteinExistence type="predicted"/>
<accession>A0A0R1UQP5</accession>
<reference evidence="5 6" key="1">
    <citation type="journal article" date="2015" name="Genome Announc.">
        <title>Expanding the biotechnology potential of lactobacilli through comparative genomics of 213 strains and associated genera.</title>
        <authorList>
            <person name="Sun Z."/>
            <person name="Harris H.M."/>
            <person name="McCann A."/>
            <person name="Guo C."/>
            <person name="Argimon S."/>
            <person name="Zhang W."/>
            <person name="Yang X."/>
            <person name="Jeffery I.B."/>
            <person name="Cooney J.C."/>
            <person name="Kagawa T.F."/>
            <person name="Liu W."/>
            <person name="Song Y."/>
            <person name="Salvetti E."/>
            <person name="Wrobel A."/>
            <person name="Rasinkangas P."/>
            <person name="Parkhill J."/>
            <person name="Rea M.C."/>
            <person name="O'Sullivan O."/>
            <person name="Ritari J."/>
            <person name="Douillard F.P."/>
            <person name="Paul Ross R."/>
            <person name="Yang R."/>
            <person name="Briner A.E."/>
            <person name="Felis G.E."/>
            <person name="de Vos W.M."/>
            <person name="Barrangou R."/>
            <person name="Klaenhammer T.R."/>
            <person name="Caufield P.W."/>
            <person name="Cui Y."/>
            <person name="Zhang H."/>
            <person name="O'Toole P.W."/>
        </authorList>
    </citation>
    <scope>NUCLEOTIDE SEQUENCE [LARGE SCALE GENOMIC DNA]</scope>
    <source>
        <strain evidence="5 6">DSM 16381</strain>
    </source>
</reference>
<dbReference type="EMBL" id="AZFS01000046">
    <property type="protein sequence ID" value="KRL95484.1"/>
    <property type="molecule type" value="Genomic_DNA"/>
</dbReference>
<evidence type="ECO:0000256" key="2">
    <source>
        <dbReference type="ARBA" id="ARBA00022723"/>
    </source>
</evidence>
<evidence type="ECO:0000256" key="1">
    <source>
        <dbReference type="ARBA" id="ARBA00022670"/>
    </source>
</evidence>
<dbReference type="GO" id="GO:0009014">
    <property type="term" value="F:succinyl-diaminopimelate desuccinylase activity"/>
    <property type="evidence" value="ECO:0007669"/>
    <property type="project" value="TreeGrafter"/>
</dbReference>
<dbReference type="PANTHER" id="PTHR43270:SF8">
    <property type="entry name" value="DI- AND TRIPEPTIDASE DUG2-RELATED"/>
    <property type="match status" value="1"/>
</dbReference>
<gene>
    <name evidence="5" type="ORF">FD28_GL002451</name>
</gene>
<dbReference type="GO" id="GO:0046872">
    <property type="term" value="F:metal ion binding"/>
    <property type="evidence" value="ECO:0007669"/>
    <property type="project" value="UniProtKB-KW"/>
</dbReference>
<sequence length="457" mass="48982">MFMPEKTTDALRTAIDQALQANRPRLAKYLSIETVAAKHLGIEETVSVIEQSFQELGAEVTVWRDIPGSNPFVFATLPAGPNGNADKTLLFYNHYDVQPAEPLDEWESDPFTLTEKNGQYVARGVSDDKGELMVRLSAVKALQNTTGLPCNLKFILEGEEEVGSPHIAPMTKKHGADLAADAVVWETGGKDADENFQVTCGVKGTASFNVTAKSAESDLHSSLAAFVDNAVWRLVQGLATLRGPKGEVLVDGFYDGVKPLTPTEQAAIDQLSFNEAATRQNFGLKLPFISDKPAEALINRSTITINGISGGYEGDGLKTVLPKQARAQLDCRLVPGQDPEHISELVQAQLDKNGFSDLHVSYNQGEPAFRSDLTDTFVQTAVATAHEVYGDAVKLVPNAGGSGPEAPFAETVGAPIVSVGSTWAGSGAHAPNENVRVKDFTQAARYTAQLLQNFGQA</sequence>
<evidence type="ECO:0000256" key="3">
    <source>
        <dbReference type="ARBA" id="ARBA00022801"/>
    </source>
</evidence>
<dbReference type="Proteomes" id="UP000051580">
    <property type="component" value="Unassembled WGS sequence"/>
</dbReference>
<evidence type="ECO:0000313" key="5">
    <source>
        <dbReference type="EMBL" id="KRL95484.1"/>
    </source>
</evidence>
<dbReference type="STRING" id="1423753.FD28_GL002451"/>
<protein>
    <submittedName>
        <fullName evidence="5">Acetylornithine deacetylase succinyl-diaminopimelate desuccinylase-like protein</fullName>
    </submittedName>
</protein>
<dbReference type="GO" id="GO:0005829">
    <property type="term" value="C:cytosol"/>
    <property type="evidence" value="ECO:0007669"/>
    <property type="project" value="TreeGrafter"/>
</dbReference>
<dbReference type="Pfam" id="PF01546">
    <property type="entry name" value="Peptidase_M20"/>
    <property type="match status" value="1"/>
</dbReference>
<dbReference type="Gene3D" id="3.30.70.360">
    <property type="match status" value="1"/>
</dbReference>
<keyword evidence="2" id="KW-0479">Metal-binding</keyword>
<dbReference type="Gene3D" id="3.40.630.10">
    <property type="entry name" value="Zn peptidases"/>
    <property type="match status" value="1"/>
</dbReference>
<dbReference type="InterPro" id="IPR051458">
    <property type="entry name" value="Cyt/Met_Dipeptidase"/>
</dbReference>
<feature type="domain" description="Peptidase M20 dimerisation" evidence="4">
    <location>
        <begin position="201"/>
        <end position="353"/>
    </location>
</feature>
<dbReference type="InterPro" id="IPR002933">
    <property type="entry name" value="Peptidase_M20"/>
</dbReference>
<keyword evidence="3" id="KW-0378">Hydrolase</keyword>